<dbReference type="Pfam" id="PF02780">
    <property type="entry name" value="Transketolase_C"/>
    <property type="match status" value="1"/>
</dbReference>
<evidence type="ECO:0000313" key="8">
    <source>
        <dbReference type="Proteomes" id="UP000540685"/>
    </source>
</evidence>
<keyword evidence="8" id="KW-1185">Reference proteome</keyword>
<evidence type="ECO:0000313" key="7">
    <source>
        <dbReference type="EMBL" id="MBB5823153.1"/>
    </source>
</evidence>
<dbReference type="PROSITE" id="PS50075">
    <property type="entry name" value="CARRIER"/>
    <property type="match status" value="1"/>
</dbReference>
<dbReference type="FunFam" id="3.40.50.970:FF:000129">
    <property type="entry name" value="Transketolase"/>
    <property type="match status" value="1"/>
</dbReference>
<keyword evidence="5" id="KW-0786">Thiamine pyrophosphate</keyword>
<dbReference type="CDD" id="cd07033">
    <property type="entry name" value="TPP_PYR_DXS_TK_like"/>
    <property type="match status" value="1"/>
</dbReference>
<dbReference type="Pfam" id="PF00550">
    <property type="entry name" value="PP-binding"/>
    <property type="match status" value="1"/>
</dbReference>
<dbReference type="GO" id="GO:0031177">
    <property type="term" value="F:phosphopantetheine binding"/>
    <property type="evidence" value="ECO:0007669"/>
    <property type="project" value="InterPro"/>
</dbReference>
<dbReference type="SUPFAM" id="SSF52518">
    <property type="entry name" value="Thiamin diphosphate-binding fold (THDP-binding)"/>
    <property type="match status" value="1"/>
</dbReference>
<comment type="caution">
    <text evidence="7">The sequence shown here is derived from an EMBL/GenBank/DDBJ whole genome shotgun (WGS) entry which is preliminary data.</text>
</comment>
<gene>
    <name evidence="7" type="ORF">F4562_006215</name>
</gene>
<dbReference type="PANTHER" id="PTHR43825:SF5">
    <property type="entry name" value="HYPOTHETICAL TRANSKETOLASE FAMILY PROTEIN"/>
    <property type="match status" value="1"/>
</dbReference>
<dbReference type="SUPFAM" id="SSF47336">
    <property type="entry name" value="ACP-like"/>
    <property type="match status" value="1"/>
</dbReference>
<name>A0A7W9MK18_9ACTN</name>
<dbReference type="InterPro" id="IPR005475">
    <property type="entry name" value="Transketolase-like_Pyr-bd"/>
</dbReference>
<dbReference type="InterPro" id="IPR029058">
    <property type="entry name" value="AB_hydrolase_fold"/>
</dbReference>
<dbReference type="AlphaFoldDB" id="A0A7W9MK18"/>
<dbReference type="InterPro" id="IPR033248">
    <property type="entry name" value="Transketolase_C"/>
</dbReference>
<dbReference type="InterPro" id="IPR051157">
    <property type="entry name" value="PDH/Transketolase"/>
</dbReference>
<keyword evidence="4" id="KW-0597">Phosphoprotein</keyword>
<dbReference type="SMART" id="SM00823">
    <property type="entry name" value="PKS_PP"/>
    <property type="match status" value="1"/>
</dbReference>
<dbReference type="SMART" id="SM00861">
    <property type="entry name" value="Transket_pyr"/>
    <property type="match status" value="1"/>
</dbReference>
<dbReference type="RefSeq" id="WP_311733900.1">
    <property type="nucleotide sequence ID" value="NZ_JACHMP010000001.1"/>
</dbReference>
<evidence type="ECO:0000256" key="1">
    <source>
        <dbReference type="ARBA" id="ARBA00001964"/>
    </source>
</evidence>
<dbReference type="InterPro" id="IPR006162">
    <property type="entry name" value="Ppantetheine_attach_site"/>
</dbReference>
<evidence type="ECO:0000256" key="5">
    <source>
        <dbReference type="ARBA" id="ARBA00023052"/>
    </source>
</evidence>
<dbReference type="Pfam" id="PF02779">
    <property type="entry name" value="Transket_pyr"/>
    <property type="match status" value="1"/>
</dbReference>
<dbReference type="Proteomes" id="UP000540685">
    <property type="component" value="Unassembled WGS sequence"/>
</dbReference>
<evidence type="ECO:0000259" key="6">
    <source>
        <dbReference type="PROSITE" id="PS50075"/>
    </source>
</evidence>
<dbReference type="GO" id="GO:0004802">
    <property type="term" value="F:transketolase activity"/>
    <property type="evidence" value="ECO:0007669"/>
    <property type="project" value="UniProtKB-EC"/>
</dbReference>
<dbReference type="GO" id="GO:0000287">
    <property type="term" value="F:magnesium ion binding"/>
    <property type="evidence" value="ECO:0007669"/>
    <property type="project" value="UniProtKB-ARBA"/>
</dbReference>
<dbReference type="InterPro" id="IPR009081">
    <property type="entry name" value="PP-bd_ACP"/>
</dbReference>
<dbReference type="SUPFAM" id="SSF52922">
    <property type="entry name" value="TK C-terminal domain-like"/>
    <property type="match status" value="1"/>
</dbReference>
<dbReference type="Gene3D" id="3.40.50.1820">
    <property type="entry name" value="alpha/beta hydrolase"/>
    <property type="match status" value="1"/>
</dbReference>
<sequence>MTAEESPREVYWRALVDLAARDPRVVCVDTDMGGLERTFARAFPDRYLNVGIAEANMMGVAAGLAARGFVPYVHTMATFATTRAAEQLKLDVAAVGLPVRVVASHAGLSAAHFGTTHYALEDLAVVRAVGGLSAVVPADAAEIPAALSALHALPGPAYLRLGRQAVPGPHRGAHPFVLGEAVRLRDGDDVTIVACGPYPVLMALEAAAALAAEGIGARVLEIHTLVPFDSGAVLAAASQTAGIVTVEEHRAQGGLGDAVAEATGAVVPCPVVRVAVTGPVGTAVRGHRELLEEAGVSADAVRHAAGRVSALRKGQVMPSPSTGDRTRDHVASLFRRVLRTDAVGVDDDFFTLGGNSLLAIELLDAIEQDLGVQITAHTFYRNTTVAELARSVERARETVTSEG</sequence>
<feature type="domain" description="Carrier" evidence="6">
    <location>
        <begin position="321"/>
        <end position="396"/>
    </location>
</feature>
<accession>A0A7W9MK18</accession>
<comment type="similarity">
    <text evidence="2">Belongs to the transketolase family.</text>
</comment>
<reference evidence="7 8" key="1">
    <citation type="submission" date="2020-08" db="EMBL/GenBank/DDBJ databases">
        <title>Sequencing the genomes of 1000 actinobacteria strains.</title>
        <authorList>
            <person name="Klenk H.-P."/>
        </authorList>
    </citation>
    <scope>NUCLEOTIDE SEQUENCE [LARGE SCALE GENOMIC DNA]</scope>
    <source>
        <strain evidence="7 8">DSM 46887</strain>
    </source>
</reference>
<dbReference type="EMBL" id="JACHMP010000001">
    <property type="protein sequence ID" value="MBB5823153.1"/>
    <property type="molecule type" value="Genomic_DNA"/>
</dbReference>
<proteinExistence type="inferred from homology"/>
<protein>
    <submittedName>
        <fullName evidence="7">Transketolase</fullName>
        <ecNumber evidence="7">2.2.1.1</ecNumber>
    </submittedName>
</protein>
<keyword evidence="3" id="KW-0596">Phosphopantetheine</keyword>
<evidence type="ECO:0000256" key="2">
    <source>
        <dbReference type="ARBA" id="ARBA00007131"/>
    </source>
</evidence>
<dbReference type="EC" id="2.2.1.1" evidence="7"/>
<evidence type="ECO:0000256" key="4">
    <source>
        <dbReference type="ARBA" id="ARBA00022553"/>
    </source>
</evidence>
<dbReference type="InterPro" id="IPR029061">
    <property type="entry name" value="THDP-binding"/>
</dbReference>
<comment type="cofactor">
    <cofactor evidence="1">
        <name>thiamine diphosphate</name>
        <dbReference type="ChEBI" id="CHEBI:58937"/>
    </cofactor>
</comment>
<dbReference type="InterPro" id="IPR009014">
    <property type="entry name" value="Transketo_C/PFOR_II"/>
</dbReference>
<dbReference type="InterPro" id="IPR020806">
    <property type="entry name" value="PKS_PP-bd"/>
</dbReference>
<evidence type="ECO:0000256" key="3">
    <source>
        <dbReference type="ARBA" id="ARBA00022450"/>
    </source>
</evidence>
<organism evidence="7 8">
    <name type="scientific">Streptosporangium becharense</name>
    <dbReference type="NCBI Taxonomy" id="1816182"/>
    <lineage>
        <taxon>Bacteria</taxon>
        <taxon>Bacillati</taxon>
        <taxon>Actinomycetota</taxon>
        <taxon>Actinomycetes</taxon>
        <taxon>Streptosporangiales</taxon>
        <taxon>Streptosporangiaceae</taxon>
        <taxon>Streptosporangium</taxon>
    </lineage>
</organism>
<keyword evidence="7" id="KW-0808">Transferase</keyword>
<dbReference type="PANTHER" id="PTHR43825">
    <property type="entry name" value="PYRUVATE DEHYDROGENASE E1 COMPONENT"/>
    <property type="match status" value="1"/>
</dbReference>
<dbReference type="Gene3D" id="3.40.50.970">
    <property type="match status" value="1"/>
</dbReference>
<dbReference type="InterPro" id="IPR036736">
    <property type="entry name" value="ACP-like_sf"/>
</dbReference>
<dbReference type="Gene3D" id="3.40.50.920">
    <property type="match status" value="1"/>
</dbReference>
<dbReference type="PROSITE" id="PS00012">
    <property type="entry name" value="PHOSPHOPANTETHEINE"/>
    <property type="match status" value="1"/>
</dbReference>